<dbReference type="PROSITE" id="PS50928">
    <property type="entry name" value="ABC_TM1"/>
    <property type="match status" value="1"/>
</dbReference>
<dbReference type="CDD" id="cd06261">
    <property type="entry name" value="TM_PBP2"/>
    <property type="match status" value="1"/>
</dbReference>
<keyword evidence="2 7" id="KW-0813">Transport</keyword>
<dbReference type="InterPro" id="IPR035906">
    <property type="entry name" value="MetI-like_sf"/>
</dbReference>
<dbReference type="AlphaFoldDB" id="A0A926Z632"/>
<evidence type="ECO:0000256" key="5">
    <source>
        <dbReference type="ARBA" id="ARBA00022989"/>
    </source>
</evidence>
<comment type="similarity">
    <text evidence="7">Belongs to the binding-protein-dependent transport system permease family.</text>
</comment>
<reference evidence="9" key="2">
    <citation type="submission" date="2020-08" db="EMBL/GenBank/DDBJ databases">
        <authorList>
            <person name="Chen M."/>
            <person name="Teng W."/>
            <person name="Zhao L."/>
            <person name="Hu C."/>
            <person name="Zhou Y."/>
            <person name="Han B."/>
            <person name="Song L."/>
            <person name="Shu W."/>
        </authorList>
    </citation>
    <scope>NUCLEOTIDE SEQUENCE</scope>
    <source>
        <strain evidence="9">FACHB-1277</strain>
    </source>
</reference>
<sequence>MSSRLKALLYYISARLMLAPIMIWAIATLVFILMRATPGDPIDAILGPRAPEIVKEELRQRVGLAGSWLSQYQRYLYDLCHFNTEKFKFEFSLGKSISSGDKPVWQIIKNFFPATAELAIYALLIALVIGLSVGIFAALRPNTKWDVGGRLFGIVTYSLPLFWVGMILQLIFAVQLGWLPIGTRFPPSLDPPENIIGLYTLDALLKGDWEGFLTSLQYLTLPALSLGIVISGIFERIVRVNLQQTLQSDYVEAARARGIKPMAILFNHALKNAMIPVITILGLTLASMLGGAVLTEVTFSWPGLANRLFEAIVGRDYPVVQGIVIFFAVIVTIVSILVDIVNAWIDPRIRY</sequence>
<evidence type="ECO:0000256" key="7">
    <source>
        <dbReference type="RuleBase" id="RU363032"/>
    </source>
</evidence>
<evidence type="ECO:0000256" key="6">
    <source>
        <dbReference type="ARBA" id="ARBA00023136"/>
    </source>
</evidence>
<feature type="transmembrane region" description="Helical" evidence="7">
    <location>
        <begin position="273"/>
        <end position="299"/>
    </location>
</feature>
<keyword evidence="10" id="KW-1185">Reference proteome</keyword>
<feature type="transmembrane region" description="Helical" evidence="7">
    <location>
        <begin position="151"/>
        <end position="178"/>
    </location>
</feature>
<evidence type="ECO:0000256" key="2">
    <source>
        <dbReference type="ARBA" id="ARBA00022448"/>
    </source>
</evidence>
<keyword evidence="3" id="KW-1003">Cell membrane</keyword>
<keyword evidence="4 7" id="KW-0812">Transmembrane</keyword>
<dbReference type="RefSeq" id="WP_190350612.1">
    <property type="nucleotide sequence ID" value="NZ_JACJPY010000022.1"/>
</dbReference>
<accession>A0A926Z632</accession>
<dbReference type="GO" id="GO:0005886">
    <property type="term" value="C:plasma membrane"/>
    <property type="evidence" value="ECO:0007669"/>
    <property type="project" value="UniProtKB-SubCell"/>
</dbReference>
<name>A0A926Z632_9CYAN</name>
<dbReference type="GO" id="GO:0055085">
    <property type="term" value="P:transmembrane transport"/>
    <property type="evidence" value="ECO:0007669"/>
    <property type="project" value="InterPro"/>
</dbReference>
<dbReference type="Pfam" id="PF19300">
    <property type="entry name" value="BPD_transp_1_N"/>
    <property type="match status" value="1"/>
</dbReference>
<dbReference type="Gene3D" id="1.10.3720.10">
    <property type="entry name" value="MetI-like"/>
    <property type="match status" value="1"/>
</dbReference>
<comment type="subcellular location">
    <subcellularLocation>
        <location evidence="1 7">Cell membrane</location>
        <topology evidence="1 7">Multi-pass membrane protein</topology>
    </subcellularLocation>
</comment>
<proteinExistence type="inferred from homology"/>
<feature type="transmembrane region" description="Helical" evidence="7">
    <location>
        <begin position="12"/>
        <end position="34"/>
    </location>
</feature>
<evidence type="ECO:0000259" key="8">
    <source>
        <dbReference type="PROSITE" id="PS50928"/>
    </source>
</evidence>
<evidence type="ECO:0000256" key="1">
    <source>
        <dbReference type="ARBA" id="ARBA00004651"/>
    </source>
</evidence>
<dbReference type="PANTHER" id="PTHR43163">
    <property type="entry name" value="DIPEPTIDE TRANSPORT SYSTEM PERMEASE PROTEIN DPPB-RELATED"/>
    <property type="match status" value="1"/>
</dbReference>
<feature type="transmembrane region" description="Helical" evidence="7">
    <location>
        <begin position="215"/>
        <end position="234"/>
    </location>
</feature>
<feature type="transmembrane region" description="Helical" evidence="7">
    <location>
        <begin position="118"/>
        <end position="139"/>
    </location>
</feature>
<comment type="caution">
    <text evidence="9">The sequence shown here is derived from an EMBL/GenBank/DDBJ whole genome shotgun (WGS) entry which is preliminary data.</text>
</comment>
<reference evidence="9" key="1">
    <citation type="journal article" date="2015" name="ISME J.">
        <title>Draft Genome Sequence of Streptomyces incarnatus NRRL8089, which Produces the Nucleoside Antibiotic Sinefungin.</title>
        <authorList>
            <person name="Oshima K."/>
            <person name="Hattori M."/>
            <person name="Shimizu H."/>
            <person name="Fukuda K."/>
            <person name="Nemoto M."/>
            <person name="Inagaki K."/>
            <person name="Tamura T."/>
        </authorList>
    </citation>
    <scope>NUCLEOTIDE SEQUENCE</scope>
    <source>
        <strain evidence="9">FACHB-1277</strain>
    </source>
</reference>
<dbReference type="SUPFAM" id="SSF161098">
    <property type="entry name" value="MetI-like"/>
    <property type="match status" value="1"/>
</dbReference>
<organism evidence="9 10">
    <name type="scientific">Pseudanabaena cinerea FACHB-1277</name>
    <dbReference type="NCBI Taxonomy" id="2949581"/>
    <lineage>
        <taxon>Bacteria</taxon>
        <taxon>Bacillati</taxon>
        <taxon>Cyanobacteriota</taxon>
        <taxon>Cyanophyceae</taxon>
        <taxon>Pseudanabaenales</taxon>
        <taxon>Pseudanabaenaceae</taxon>
        <taxon>Pseudanabaena</taxon>
        <taxon>Pseudanabaena cinerea</taxon>
    </lineage>
</organism>
<protein>
    <submittedName>
        <fullName evidence="9">ABC transporter permease</fullName>
    </submittedName>
</protein>
<keyword evidence="6 7" id="KW-0472">Membrane</keyword>
<gene>
    <name evidence="9" type="ORF">H6F44_08970</name>
</gene>
<evidence type="ECO:0000256" key="3">
    <source>
        <dbReference type="ARBA" id="ARBA00022475"/>
    </source>
</evidence>
<dbReference type="InterPro" id="IPR045621">
    <property type="entry name" value="BPD_transp_1_N"/>
</dbReference>
<dbReference type="Pfam" id="PF00528">
    <property type="entry name" value="BPD_transp_1"/>
    <property type="match status" value="1"/>
</dbReference>
<feature type="transmembrane region" description="Helical" evidence="7">
    <location>
        <begin position="319"/>
        <end position="345"/>
    </location>
</feature>
<evidence type="ECO:0000313" key="9">
    <source>
        <dbReference type="EMBL" id="MBD2150247.1"/>
    </source>
</evidence>
<evidence type="ECO:0000256" key="4">
    <source>
        <dbReference type="ARBA" id="ARBA00022692"/>
    </source>
</evidence>
<evidence type="ECO:0000313" key="10">
    <source>
        <dbReference type="Proteomes" id="UP000631421"/>
    </source>
</evidence>
<keyword evidence="5 7" id="KW-1133">Transmembrane helix</keyword>
<dbReference type="PANTHER" id="PTHR43163:SF6">
    <property type="entry name" value="DIPEPTIDE TRANSPORT SYSTEM PERMEASE PROTEIN DPPB-RELATED"/>
    <property type="match status" value="1"/>
</dbReference>
<dbReference type="EMBL" id="JACJPY010000022">
    <property type="protein sequence ID" value="MBD2150247.1"/>
    <property type="molecule type" value="Genomic_DNA"/>
</dbReference>
<dbReference type="Proteomes" id="UP000631421">
    <property type="component" value="Unassembled WGS sequence"/>
</dbReference>
<dbReference type="InterPro" id="IPR000515">
    <property type="entry name" value="MetI-like"/>
</dbReference>
<feature type="domain" description="ABC transmembrane type-1" evidence="8">
    <location>
        <begin position="112"/>
        <end position="342"/>
    </location>
</feature>